<feature type="compositionally biased region" description="Polar residues" evidence="1">
    <location>
        <begin position="29"/>
        <end position="39"/>
    </location>
</feature>
<evidence type="ECO:0000313" key="3">
    <source>
        <dbReference type="Proteomes" id="UP000230233"/>
    </source>
</evidence>
<evidence type="ECO:0000256" key="1">
    <source>
        <dbReference type="SAM" id="MobiDB-lite"/>
    </source>
</evidence>
<organism evidence="2 3">
    <name type="scientific">Caenorhabditis nigoni</name>
    <dbReference type="NCBI Taxonomy" id="1611254"/>
    <lineage>
        <taxon>Eukaryota</taxon>
        <taxon>Metazoa</taxon>
        <taxon>Ecdysozoa</taxon>
        <taxon>Nematoda</taxon>
        <taxon>Chromadorea</taxon>
        <taxon>Rhabditida</taxon>
        <taxon>Rhabditina</taxon>
        <taxon>Rhabditomorpha</taxon>
        <taxon>Rhabditoidea</taxon>
        <taxon>Rhabditidae</taxon>
        <taxon>Peloderinae</taxon>
        <taxon>Caenorhabditis</taxon>
    </lineage>
</organism>
<comment type="caution">
    <text evidence="2">The sequence shown here is derived from an EMBL/GenBank/DDBJ whole genome shotgun (WGS) entry which is preliminary data.</text>
</comment>
<dbReference type="EMBL" id="PDUG01000001">
    <property type="protein sequence ID" value="PIC55633.1"/>
    <property type="molecule type" value="Genomic_DNA"/>
</dbReference>
<evidence type="ECO:0000313" key="2">
    <source>
        <dbReference type="EMBL" id="PIC55633.1"/>
    </source>
</evidence>
<keyword evidence="3" id="KW-1185">Reference proteome</keyword>
<dbReference type="AlphaFoldDB" id="A0A2G5VV34"/>
<name>A0A2G5VV34_9PELO</name>
<gene>
    <name evidence="2" type="primary">Cnig_chr_I.g826</name>
    <name evidence="2" type="ORF">B9Z55_000826</name>
</gene>
<reference evidence="3" key="1">
    <citation type="submission" date="2017-10" db="EMBL/GenBank/DDBJ databases">
        <title>Rapid genome shrinkage in a self-fertile nematode reveals novel sperm competition proteins.</title>
        <authorList>
            <person name="Yin D."/>
            <person name="Schwarz E.M."/>
            <person name="Thomas C.G."/>
            <person name="Felde R.L."/>
            <person name="Korf I.F."/>
            <person name="Cutter A.D."/>
            <person name="Schartner C.M."/>
            <person name="Ralston E.J."/>
            <person name="Meyer B.J."/>
            <person name="Haag E.S."/>
        </authorList>
    </citation>
    <scope>NUCLEOTIDE SEQUENCE [LARGE SCALE GENOMIC DNA]</scope>
    <source>
        <strain evidence="3">JU1422</strain>
    </source>
</reference>
<feature type="region of interest" description="Disordered" evidence="1">
    <location>
        <begin position="1"/>
        <end position="39"/>
    </location>
</feature>
<sequence length="121" mass="13624">MARSRAMPMPKPRKQSPTLKKGKRRRSQESNARTELASQRLTKEQAMPLILRLSPNLQTLLLALPIRSHAQKSSMKKPLSPNSTVAVPLLEMSDLELKRSTPRSKIISSCFLKLVSLYVCT</sequence>
<protein>
    <submittedName>
        <fullName evidence="2">Uncharacterized protein</fullName>
    </submittedName>
</protein>
<proteinExistence type="predicted"/>
<accession>A0A2G5VV34</accession>
<dbReference type="Proteomes" id="UP000230233">
    <property type="component" value="Chromosome I"/>
</dbReference>